<evidence type="ECO:0000256" key="3">
    <source>
        <dbReference type="ARBA" id="ARBA00022432"/>
    </source>
</evidence>
<accession>A0A0H2RWP3</accession>
<keyword evidence="10" id="KW-0539">Nucleus</keyword>
<feature type="region of interest" description="Disordered" evidence="12">
    <location>
        <begin position="1"/>
        <end position="81"/>
    </location>
</feature>
<protein>
    <recommendedName>
        <fullName evidence="11">Transcription activator of gluconeogenesis ERT1</fullName>
    </recommendedName>
</protein>
<dbReference type="GO" id="GO:0000981">
    <property type="term" value="F:DNA-binding transcription factor activity, RNA polymerase II-specific"/>
    <property type="evidence" value="ECO:0007669"/>
    <property type="project" value="InterPro"/>
</dbReference>
<reference evidence="14 15" key="1">
    <citation type="submission" date="2015-04" db="EMBL/GenBank/DDBJ databases">
        <title>Complete genome sequence of Schizopora paradoxa KUC8140, a cosmopolitan wood degrader in East Asia.</title>
        <authorList>
            <consortium name="DOE Joint Genome Institute"/>
            <person name="Min B."/>
            <person name="Park H."/>
            <person name="Jang Y."/>
            <person name="Kim J.-J."/>
            <person name="Kim K.H."/>
            <person name="Pangilinan J."/>
            <person name="Lipzen A."/>
            <person name="Riley R."/>
            <person name="Grigoriev I.V."/>
            <person name="Spatafora J.W."/>
            <person name="Choi I.-G."/>
        </authorList>
    </citation>
    <scope>NUCLEOTIDE SEQUENCE [LARGE SCALE GENOMIC DNA]</scope>
    <source>
        <strain evidence="14 15">KUC8140</strain>
    </source>
</reference>
<evidence type="ECO:0000256" key="11">
    <source>
        <dbReference type="ARBA" id="ARBA00040903"/>
    </source>
</evidence>
<name>A0A0H2RWP3_9AGAM</name>
<dbReference type="CDD" id="cd00130">
    <property type="entry name" value="PAS"/>
    <property type="match status" value="1"/>
</dbReference>
<feature type="compositionally biased region" description="Polar residues" evidence="12">
    <location>
        <begin position="11"/>
        <end position="36"/>
    </location>
</feature>
<dbReference type="GO" id="GO:0006094">
    <property type="term" value="P:gluconeogenesis"/>
    <property type="evidence" value="ECO:0007669"/>
    <property type="project" value="UniProtKB-KW"/>
</dbReference>
<dbReference type="InterPro" id="IPR036864">
    <property type="entry name" value="Zn2-C6_fun-type_DNA-bd_sf"/>
</dbReference>
<evidence type="ECO:0000256" key="8">
    <source>
        <dbReference type="ARBA" id="ARBA00023159"/>
    </source>
</evidence>
<feature type="compositionally biased region" description="Polar residues" evidence="12">
    <location>
        <begin position="211"/>
        <end position="222"/>
    </location>
</feature>
<dbReference type="InterPro" id="IPR000014">
    <property type="entry name" value="PAS"/>
</dbReference>
<keyword evidence="7" id="KW-0238">DNA-binding</keyword>
<evidence type="ECO:0000256" key="7">
    <source>
        <dbReference type="ARBA" id="ARBA00023125"/>
    </source>
</evidence>
<dbReference type="GO" id="GO:0005634">
    <property type="term" value="C:nucleus"/>
    <property type="evidence" value="ECO:0007669"/>
    <property type="project" value="UniProtKB-SubCell"/>
</dbReference>
<dbReference type="InterPro" id="IPR001138">
    <property type="entry name" value="Zn2Cys6_DnaBD"/>
</dbReference>
<dbReference type="SUPFAM" id="SSF55785">
    <property type="entry name" value="PYP-like sensor domain (PAS domain)"/>
    <property type="match status" value="1"/>
</dbReference>
<evidence type="ECO:0000256" key="1">
    <source>
        <dbReference type="ARBA" id="ARBA00004123"/>
    </source>
</evidence>
<keyword evidence="15" id="KW-1185">Reference proteome</keyword>
<keyword evidence="9" id="KW-0804">Transcription</keyword>
<gene>
    <name evidence="14" type="ORF">SCHPADRAFT_879599</name>
</gene>
<dbReference type="InParanoid" id="A0A0H2RWP3"/>
<evidence type="ECO:0000256" key="10">
    <source>
        <dbReference type="ARBA" id="ARBA00023242"/>
    </source>
</evidence>
<evidence type="ECO:0000256" key="5">
    <source>
        <dbReference type="ARBA" id="ARBA00022833"/>
    </source>
</evidence>
<dbReference type="EMBL" id="KQ086062">
    <property type="protein sequence ID" value="KLO09241.1"/>
    <property type="molecule type" value="Genomic_DNA"/>
</dbReference>
<dbReference type="SMART" id="SM00066">
    <property type="entry name" value="GAL4"/>
    <property type="match status" value="1"/>
</dbReference>
<dbReference type="Proteomes" id="UP000053477">
    <property type="component" value="Unassembled WGS sequence"/>
</dbReference>
<keyword evidence="8" id="KW-0010">Activator</keyword>
<evidence type="ECO:0000256" key="2">
    <source>
        <dbReference type="ARBA" id="ARBA00010855"/>
    </source>
</evidence>
<evidence type="ECO:0000256" key="9">
    <source>
        <dbReference type="ARBA" id="ARBA00023163"/>
    </source>
</evidence>
<feature type="compositionally biased region" description="Polar residues" evidence="12">
    <location>
        <begin position="333"/>
        <end position="364"/>
    </location>
</feature>
<feature type="region of interest" description="Disordered" evidence="12">
    <location>
        <begin position="130"/>
        <end position="161"/>
    </location>
</feature>
<dbReference type="Gene3D" id="4.10.240.10">
    <property type="entry name" value="Zn(2)-C6 fungal-type DNA-binding domain"/>
    <property type="match status" value="1"/>
</dbReference>
<dbReference type="InterPro" id="IPR035965">
    <property type="entry name" value="PAS-like_dom_sf"/>
</dbReference>
<dbReference type="GO" id="GO:0000977">
    <property type="term" value="F:RNA polymerase II transcription regulatory region sequence-specific DNA binding"/>
    <property type="evidence" value="ECO:0007669"/>
    <property type="project" value="TreeGrafter"/>
</dbReference>
<dbReference type="GO" id="GO:0008270">
    <property type="term" value="F:zinc ion binding"/>
    <property type="evidence" value="ECO:0007669"/>
    <property type="project" value="InterPro"/>
</dbReference>
<feature type="compositionally biased region" description="Polar residues" evidence="12">
    <location>
        <begin position="143"/>
        <end position="161"/>
    </location>
</feature>
<feature type="compositionally biased region" description="Low complexity" evidence="12">
    <location>
        <begin position="305"/>
        <end position="326"/>
    </location>
</feature>
<keyword evidence="3" id="KW-0312">Gluconeogenesis</keyword>
<proteinExistence type="inferred from homology"/>
<feature type="compositionally biased region" description="Basic residues" evidence="12">
    <location>
        <begin position="39"/>
        <end position="54"/>
    </location>
</feature>
<dbReference type="SUPFAM" id="SSF57701">
    <property type="entry name" value="Zn2/Cys6 DNA-binding domain"/>
    <property type="match status" value="1"/>
</dbReference>
<dbReference type="InterPro" id="IPR050335">
    <property type="entry name" value="ERT1_acuK_gluconeogen_tf"/>
</dbReference>
<dbReference type="CDD" id="cd00067">
    <property type="entry name" value="GAL4"/>
    <property type="match status" value="1"/>
</dbReference>
<feature type="domain" description="Zn(2)-C6 fungal-type" evidence="13">
    <location>
        <begin position="82"/>
        <end position="113"/>
    </location>
</feature>
<comment type="similarity">
    <text evidence="2">Belongs to the ERT1/acuK family.</text>
</comment>
<dbReference type="Pfam" id="PF24990">
    <property type="entry name" value="PAS_13"/>
    <property type="match status" value="1"/>
</dbReference>
<dbReference type="GO" id="GO:0009267">
    <property type="term" value="P:cellular response to starvation"/>
    <property type="evidence" value="ECO:0007669"/>
    <property type="project" value="TreeGrafter"/>
</dbReference>
<dbReference type="AlphaFoldDB" id="A0A0H2RWP3"/>
<organism evidence="14 15">
    <name type="scientific">Schizopora paradoxa</name>
    <dbReference type="NCBI Taxonomy" id="27342"/>
    <lineage>
        <taxon>Eukaryota</taxon>
        <taxon>Fungi</taxon>
        <taxon>Dikarya</taxon>
        <taxon>Basidiomycota</taxon>
        <taxon>Agaricomycotina</taxon>
        <taxon>Agaricomycetes</taxon>
        <taxon>Hymenochaetales</taxon>
        <taxon>Schizoporaceae</taxon>
        <taxon>Schizopora</taxon>
    </lineage>
</organism>
<keyword evidence="4" id="KW-0479">Metal-binding</keyword>
<sequence length="550" mass="60205">MADAYRLASLSAGSAHSNGGQPSEAGPSNMQTQSASAGVKRKSNSTANGRKKRASGTEDSGDGQSASAKARDGPKKKKAARACFHCQKAHLTCDDARPCQRCTKRGMADQCTEGHRKKAKYLLDDGELEALKRSKSHADSVSEENQPPVSTPQSATTQPYSATDSIFSVPFDPSYSFGSEAANLEYSSLSALLGLGNYGADNAFVSPENPPSNQYGPQQFANASWPAEPSQQQIMPQQPYSGVPAPNAYDMGFANPQNGQYISQQQYGASSLATPPTDQQMQMQIAGQMPPNVANRYPTPDLGYPSISTQPSQSFTPQPQQPPQHSIPRHETPSTLNAPSITSRPSNQSVSSLVSPPTSDSPVSATSVYHAITKAYDYTESYHFLMKFLPTRFGKIDILRVIRALAIYRPSIISLQSTMSDDDFVFMEKCLRRSLVELDKLISFSGTPTVVWRRTGEILLAGAEFCLLTEWNREDLLTGRKYIYELFENQSIVEYWEKFASHAFENTTQSVYSHCVLLKPSGEPIPCTFCFSIRRDIFDLPSVVIGTWSS</sequence>
<dbReference type="InterPro" id="IPR056751">
    <property type="entry name" value="PAS_13"/>
</dbReference>
<comment type="subcellular location">
    <subcellularLocation>
        <location evidence="1">Nucleus</location>
    </subcellularLocation>
</comment>
<dbReference type="STRING" id="27342.A0A0H2RWP3"/>
<keyword evidence="5" id="KW-0862">Zinc</keyword>
<dbReference type="PANTHER" id="PTHR47659:SF1">
    <property type="entry name" value="TRANSCRIPTION ACTIVATOR OF GLUCONEOGENESIS ERT1"/>
    <property type="match status" value="1"/>
</dbReference>
<evidence type="ECO:0000313" key="14">
    <source>
        <dbReference type="EMBL" id="KLO09241.1"/>
    </source>
</evidence>
<dbReference type="PANTHER" id="PTHR47659">
    <property type="entry name" value="ZN(II)2CYS6 TRANSCRIPTION FACTOR (EUROFUNG)-RELATED"/>
    <property type="match status" value="1"/>
</dbReference>
<evidence type="ECO:0000313" key="15">
    <source>
        <dbReference type="Proteomes" id="UP000053477"/>
    </source>
</evidence>
<dbReference type="OrthoDB" id="2538135at2759"/>
<evidence type="ECO:0000256" key="6">
    <source>
        <dbReference type="ARBA" id="ARBA00023015"/>
    </source>
</evidence>
<feature type="compositionally biased region" description="Basic and acidic residues" evidence="12">
    <location>
        <begin position="130"/>
        <end position="140"/>
    </location>
</feature>
<feature type="region of interest" description="Disordered" evidence="12">
    <location>
        <begin position="290"/>
        <end position="364"/>
    </location>
</feature>
<evidence type="ECO:0000259" key="13">
    <source>
        <dbReference type="PROSITE" id="PS50048"/>
    </source>
</evidence>
<dbReference type="PROSITE" id="PS50048">
    <property type="entry name" value="ZN2_CY6_FUNGAL_2"/>
    <property type="match status" value="1"/>
</dbReference>
<evidence type="ECO:0000256" key="4">
    <source>
        <dbReference type="ARBA" id="ARBA00022723"/>
    </source>
</evidence>
<keyword evidence="6" id="KW-0805">Transcription regulation</keyword>
<feature type="region of interest" description="Disordered" evidence="12">
    <location>
        <begin position="204"/>
        <end position="257"/>
    </location>
</feature>
<feature type="compositionally biased region" description="Polar residues" evidence="12">
    <location>
        <begin position="229"/>
        <end position="240"/>
    </location>
</feature>
<evidence type="ECO:0000256" key="12">
    <source>
        <dbReference type="SAM" id="MobiDB-lite"/>
    </source>
</evidence>